<gene>
    <name evidence="1" type="ORF">LS81_006005</name>
</gene>
<dbReference type="OrthoDB" id="5354002at2"/>
<dbReference type="InterPro" id="IPR011889">
    <property type="entry name" value="Liste_lipo_26"/>
</dbReference>
<evidence type="ECO:0000313" key="2">
    <source>
        <dbReference type="Proteomes" id="UP000029878"/>
    </source>
</evidence>
<proteinExistence type="predicted"/>
<comment type="caution">
    <text evidence="1">The sequence shown here is derived from an EMBL/GenBank/DDBJ whole genome shotgun (WGS) entry which is preliminary data.</text>
</comment>
<protein>
    <submittedName>
        <fullName evidence="1">BspA family leucine-rich repeat surface protein</fullName>
    </submittedName>
</protein>
<organism evidence="1 2">
    <name type="scientific">Helicobacter trogontum</name>
    <dbReference type="NCBI Taxonomy" id="50960"/>
    <lineage>
        <taxon>Bacteria</taxon>
        <taxon>Pseudomonadati</taxon>
        <taxon>Campylobacterota</taxon>
        <taxon>Epsilonproteobacteria</taxon>
        <taxon>Campylobacterales</taxon>
        <taxon>Helicobacteraceae</taxon>
        <taxon>Helicobacter</taxon>
    </lineage>
</organism>
<evidence type="ECO:0000313" key="1">
    <source>
        <dbReference type="EMBL" id="TLD83102.1"/>
    </source>
</evidence>
<accession>A0A4V6HZ57</accession>
<name>A0A4V6HZ57_9HELI</name>
<dbReference type="Proteomes" id="UP000029878">
    <property type="component" value="Unassembled WGS sequence"/>
</dbReference>
<dbReference type="AlphaFoldDB" id="A0A4V6HZ57"/>
<dbReference type="InterPro" id="IPR005046">
    <property type="entry name" value="DUF285"/>
</dbReference>
<dbReference type="Pfam" id="PF03382">
    <property type="entry name" value="DUF285"/>
    <property type="match status" value="1"/>
</dbReference>
<dbReference type="NCBIfam" id="TIGR02167">
    <property type="entry name" value="Liste_lipo_26"/>
    <property type="match status" value="2"/>
</dbReference>
<dbReference type="EMBL" id="JRPL02000011">
    <property type="protein sequence ID" value="TLD83102.1"/>
    <property type="molecule type" value="Genomic_DNA"/>
</dbReference>
<feature type="non-terminal residue" evidence="1">
    <location>
        <position position="137"/>
    </location>
</feature>
<reference evidence="1 2" key="1">
    <citation type="journal article" date="2014" name="Genome Announc.">
        <title>Draft genome sequences of eight enterohepatic helicobacter species isolated from both laboratory and wild rodents.</title>
        <authorList>
            <person name="Sheh A."/>
            <person name="Shen Z."/>
            <person name="Fox J.G."/>
        </authorList>
    </citation>
    <scope>NUCLEOTIDE SEQUENCE [LARGE SCALE GENOMIC DNA]</scope>
    <source>
        <strain evidence="1 2">ATCC 700114</strain>
    </source>
</reference>
<sequence>MSGLFWVVSKDKCKVIAEWKEKTSDEQIRARIERDYQICLEVSVQEAELEKIKREDFSGIEKWNVSNVKNMSAMFLNATSFNQPLDSWNVSKVKDMNSMFAGAKSFNQPLDSWNVSKVTNMNNMFAYTTSFNQPLDS</sequence>